<evidence type="ECO:0000313" key="2">
    <source>
        <dbReference type="EMBL" id="KAG5997050.1"/>
    </source>
</evidence>
<gene>
    <name evidence="2" type="ORF">E4U43_002742</name>
</gene>
<evidence type="ECO:0000313" key="3">
    <source>
        <dbReference type="Proteomes" id="UP000748025"/>
    </source>
</evidence>
<evidence type="ECO:0000256" key="1">
    <source>
        <dbReference type="SAM" id="SignalP"/>
    </source>
</evidence>
<dbReference type="EMBL" id="SRPW01001995">
    <property type="protein sequence ID" value="KAG5997050.1"/>
    <property type="molecule type" value="Genomic_DNA"/>
</dbReference>
<proteinExistence type="predicted"/>
<feature type="chain" id="PRO_5040117098" evidence="1">
    <location>
        <begin position="22"/>
        <end position="112"/>
    </location>
</feature>
<protein>
    <submittedName>
        <fullName evidence="2">Uncharacterized protein</fullName>
    </submittedName>
</protein>
<comment type="caution">
    <text evidence="2">The sequence shown here is derived from an EMBL/GenBank/DDBJ whole genome shotgun (WGS) entry which is preliminary data.</text>
</comment>
<dbReference type="AlphaFoldDB" id="A0A9P7SY50"/>
<feature type="signal peptide" evidence="1">
    <location>
        <begin position="1"/>
        <end position="21"/>
    </location>
</feature>
<organism evidence="2 3">
    <name type="scientific">Claviceps pusilla</name>
    <dbReference type="NCBI Taxonomy" id="123648"/>
    <lineage>
        <taxon>Eukaryota</taxon>
        <taxon>Fungi</taxon>
        <taxon>Dikarya</taxon>
        <taxon>Ascomycota</taxon>
        <taxon>Pezizomycotina</taxon>
        <taxon>Sordariomycetes</taxon>
        <taxon>Hypocreomycetidae</taxon>
        <taxon>Hypocreales</taxon>
        <taxon>Clavicipitaceae</taxon>
        <taxon>Claviceps</taxon>
    </lineage>
</organism>
<reference evidence="2" key="1">
    <citation type="journal article" date="2020" name="bioRxiv">
        <title>Whole genome comparisons of ergot fungi reveals the divergence and evolution of species within the genus Claviceps are the result of varying mechanisms driving genome evolution and host range expansion.</title>
        <authorList>
            <person name="Wyka S.A."/>
            <person name="Mondo S.J."/>
            <person name="Liu M."/>
            <person name="Dettman J."/>
            <person name="Nalam V."/>
            <person name="Broders K.D."/>
        </authorList>
    </citation>
    <scope>NUCLEOTIDE SEQUENCE</scope>
    <source>
        <strain evidence="2">CCC 602</strain>
    </source>
</reference>
<name>A0A9P7SY50_9HYPO</name>
<accession>A0A9P7SY50</accession>
<keyword evidence="1" id="KW-0732">Signal</keyword>
<sequence>MQFSTSAALAAIAIFAGQTLADCTAGTTRGTLKPCQRTTDTNGYDWTCPDGSHLNNAGGAIYQVFPGPSTTYFELTCPNSKFTVQQKCTSSPGVFGADCGNGAQAMVNIIQP</sequence>
<keyword evidence="3" id="KW-1185">Reference proteome</keyword>
<dbReference type="Proteomes" id="UP000748025">
    <property type="component" value="Unassembled WGS sequence"/>
</dbReference>